<dbReference type="PANTHER" id="PTHR39160">
    <property type="entry name" value="CELL WALL-BINDING PROTEIN YOCH"/>
    <property type="match status" value="1"/>
</dbReference>
<keyword evidence="1" id="KW-0732">Signal</keyword>
<dbReference type="InterPro" id="IPR036908">
    <property type="entry name" value="RlpA-like_sf"/>
</dbReference>
<evidence type="ECO:0000313" key="4">
    <source>
        <dbReference type="Proteomes" id="UP000018949"/>
    </source>
</evidence>
<evidence type="ECO:0000313" key="3">
    <source>
        <dbReference type="EMBL" id="GAE44632.1"/>
    </source>
</evidence>
<evidence type="ECO:0000259" key="2">
    <source>
        <dbReference type="Pfam" id="PF06725"/>
    </source>
</evidence>
<dbReference type="InterPro" id="IPR051933">
    <property type="entry name" value="Resuscitation_pf_RpfB"/>
</dbReference>
<sequence length="258" mass="28693">MLLLEYFLFRWEINRFGRSEKLYEYFKNVARRSAMAVLFFAAITSTFHSISGVEASTVSTYVFDSAGTQQEDNASTDHKKKSIGLAFKFLKKVSDFTTKISSSEKVAGKQPTLEESLNWSQYPTKKIVATGYTAGVESTGKNPGHPGYGITYSGVKVKRDLYSTVAADLNVFPIGTILFIPGYGFGVVADKGGAIKGNKVDLYYDTVKEVYEQWGKKTLEVYVIEMGNGKLSEADLKALNENESMQVFRQQYISGKKS</sequence>
<reference evidence="3 4" key="1">
    <citation type="submission" date="2013-12" db="EMBL/GenBank/DDBJ databases">
        <title>NBRP : Genome information of microbial organism related human and environment.</title>
        <authorList>
            <person name="Hattori M."/>
            <person name="Oshima K."/>
            <person name="Inaba H."/>
            <person name="Suda W."/>
            <person name="Sakamoto M."/>
            <person name="Iino T."/>
            <person name="Kitahara M."/>
            <person name="Oshida Y."/>
            <person name="Iida T."/>
            <person name="Kudo T."/>
            <person name="Itoh T."/>
            <person name="Ahmed I."/>
            <person name="Ohkuma M."/>
        </authorList>
    </citation>
    <scope>NUCLEOTIDE SEQUENCE [LARGE SCALE GENOMIC DNA]</scope>
    <source>
        <strain evidence="3 4">JCM 21738</strain>
    </source>
</reference>
<protein>
    <recommendedName>
        <fullName evidence="2">3D domain-containing protein</fullName>
    </recommendedName>
</protein>
<keyword evidence="4" id="KW-1185">Reference proteome</keyword>
<dbReference type="Gene3D" id="2.40.40.10">
    <property type="entry name" value="RlpA-like domain"/>
    <property type="match status" value="1"/>
</dbReference>
<accession>W4RKG2</accession>
<dbReference type="CDD" id="cd22786">
    <property type="entry name" value="DPBB_YuiC-like"/>
    <property type="match status" value="1"/>
</dbReference>
<dbReference type="AlphaFoldDB" id="W4RKG2"/>
<feature type="domain" description="3D" evidence="2">
    <location>
        <begin position="163"/>
        <end position="224"/>
    </location>
</feature>
<gene>
    <name evidence="3" type="ORF">JCM21738_1357</name>
</gene>
<comment type="caution">
    <text evidence="3">The sequence shown here is derived from an EMBL/GenBank/DDBJ whole genome shotgun (WGS) entry which is preliminary data.</text>
</comment>
<dbReference type="Pfam" id="PF06725">
    <property type="entry name" value="3D"/>
    <property type="match status" value="1"/>
</dbReference>
<dbReference type="GO" id="GO:0009254">
    <property type="term" value="P:peptidoglycan turnover"/>
    <property type="evidence" value="ECO:0007669"/>
    <property type="project" value="InterPro"/>
</dbReference>
<organism evidence="3 4">
    <name type="scientific">Mesobacillus boroniphilus JCM 21738</name>
    <dbReference type="NCBI Taxonomy" id="1294265"/>
    <lineage>
        <taxon>Bacteria</taxon>
        <taxon>Bacillati</taxon>
        <taxon>Bacillota</taxon>
        <taxon>Bacilli</taxon>
        <taxon>Bacillales</taxon>
        <taxon>Bacillaceae</taxon>
        <taxon>Mesobacillus</taxon>
    </lineage>
</organism>
<dbReference type="InterPro" id="IPR010611">
    <property type="entry name" value="3D_dom"/>
</dbReference>
<dbReference type="Proteomes" id="UP000018949">
    <property type="component" value="Unassembled WGS sequence"/>
</dbReference>
<dbReference type="GO" id="GO:0004553">
    <property type="term" value="F:hydrolase activity, hydrolyzing O-glycosyl compounds"/>
    <property type="evidence" value="ECO:0007669"/>
    <property type="project" value="InterPro"/>
</dbReference>
<dbReference type="GO" id="GO:0019867">
    <property type="term" value="C:outer membrane"/>
    <property type="evidence" value="ECO:0007669"/>
    <property type="project" value="InterPro"/>
</dbReference>
<name>W4RKG2_9BACI</name>
<evidence type="ECO:0000256" key="1">
    <source>
        <dbReference type="ARBA" id="ARBA00022729"/>
    </source>
</evidence>
<dbReference type="PANTHER" id="PTHR39160:SF4">
    <property type="entry name" value="RESUSCITATION-PROMOTING FACTOR RPFB"/>
    <property type="match status" value="1"/>
</dbReference>
<proteinExistence type="predicted"/>
<dbReference type="EMBL" id="BAUW01000010">
    <property type="protein sequence ID" value="GAE44632.1"/>
    <property type="molecule type" value="Genomic_DNA"/>
</dbReference>
<dbReference type="eggNOG" id="COG3584">
    <property type="taxonomic scope" value="Bacteria"/>
</dbReference>
<dbReference type="SUPFAM" id="SSF50685">
    <property type="entry name" value="Barwin-like endoglucanases"/>
    <property type="match status" value="1"/>
</dbReference>